<accession>A0A1L9PAK2</accession>
<dbReference type="EMBL" id="KV878126">
    <property type="protein sequence ID" value="OJI98541.1"/>
    <property type="molecule type" value="Genomic_DNA"/>
</dbReference>
<organism evidence="3 4">
    <name type="scientific">Aspergillus versicolor CBS 583.65</name>
    <dbReference type="NCBI Taxonomy" id="1036611"/>
    <lineage>
        <taxon>Eukaryota</taxon>
        <taxon>Fungi</taxon>
        <taxon>Dikarya</taxon>
        <taxon>Ascomycota</taxon>
        <taxon>Pezizomycotina</taxon>
        <taxon>Eurotiomycetes</taxon>
        <taxon>Eurotiomycetidae</taxon>
        <taxon>Eurotiales</taxon>
        <taxon>Aspergillaceae</taxon>
        <taxon>Aspergillus</taxon>
        <taxon>Aspergillus subgen. Nidulantes</taxon>
    </lineage>
</organism>
<keyword evidence="2" id="KW-0812">Transmembrane</keyword>
<dbReference type="RefSeq" id="XP_040664304.1">
    <property type="nucleotide sequence ID" value="XM_040809778.1"/>
</dbReference>
<name>A0A1L9PAK2_ASPVE</name>
<dbReference type="Proteomes" id="UP000184073">
    <property type="component" value="Unassembled WGS sequence"/>
</dbReference>
<protein>
    <submittedName>
        <fullName evidence="3">Uncharacterized protein</fullName>
    </submittedName>
</protein>
<sequence length="260" mass="27462">MAISSRRRMSSMDEDALRGREGGGACCVCDWGCMHAAPLLSLPGPATPTIAVDGCGYGGQSIIQVQTSPVFERLVICSDVAIRGLIARLREGEETITATVSPSSAGSKLLGSSLSIASRLSVCCATSIRTDGLREQARRRERGVSGWFGNGVFLLTNRAAGFTLIVAVVVVDVAYIASKTVQSRKVREPFDPGATEKKPLEKSESSAGKDEASNGEKRRGLLCEGEVVQSLSDSGQSTPPASLRATCETPAKNPHPRFFS</sequence>
<reference evidence="4" key="1">
    <citation type="journal article" date="2017" name="Genome Biol.">
        <title>Comparative genomics reveals high biological diversity and specific adaptations in the industrially and medically important fungal genus Aspergillus.</title>
        <authorList>
            <person name="de Vries R.P."/>
            <person name="Riley R."/>
            <person name="Wiebenga A."/>
            <person name="Aguilar-Osorio G."/>
            <person name="Amillis S."/>
            <person name="Uchima C.A."/>
            <person name="Anderluh G."/>
            <person name="Asadollahi M."/>
            <person name="Askin M."/>
            <person name="Barry K."/>
            <person name="Battaglia E."/>
            <person name="Bayram O."/>
            <person name="Benocci T."/>
            <person name="Braus-Stromeyer S.A."/>
            <person name="Caldana C."/>
            <person name="Canovas D."/>
            <person name="Cerqueira G.C."/>
            <person name="Chen F."/>
            <person name="Chen W."/>
            <person name="Choi C."/>
            <person name="Clum A."/>
            <person name="Dos Santos R.A."/>
            <person name="Damasio A.R."/>
            <person name="Diallinas G."/>
            <person name="Emri T."/>
            <person name="Fekete E."/>
            <person name="Flipphi M."/>
            <person name="Freyberg S."/>
            <person name="Gallo A."/>
            <person name="Gournas C."/>
            <person name="Habgood R."/>
            <person name="Hainaut M."/>
            <person name="Harispe M.L."/>
            <person name="Henrissat B."/>
            <person name="Hilden K.S."/>
            <person name="Hope R."/>
            <person name="Hossain A."/>
            <person name="Karabika E."/>
            <person name="Karaffa L."/>
            <person name="Karanyi Z."/>
            <person name="Krasevec N."/>
            <person name="Kuo A."/>
            <person name="Kusch H."/>
            <person name="LaButti K."/>
            <person name="Lagendijk E.L."/>
            <person name="Lapidus A."/>
            <person name="Levasseur A."/>
            <person name="Lindquist E."/>
            <person name="Lipzen A."/>
            <person name="Logrieco A.F."/>
            <person name="MacCabe A."/>
            <person name="Maekelae M.R."/>
            <person name="Malavazi I."/>
            <person name="Melin P."/>
            <person name="Meyer V."/>
            <person name="Mielnichuk N."/>
            <person name="Miskei M."/>
            <person name="Molnar A.P."/>
            <person name="Mule G."/>
            <person name="Ngan C.Y."/>
            <person name="Orejas M."/>
            <person name="Orosz E."/>
            <person name="Ouedraogo J.P."/>
            <person name="Overkamp K.M."/>
            <person name="Park H.-S."/>
            <person name="Perrone G."/>
            <person name="Piumi F."/>
            <person name="Punt P.J."/>
            <person name="Ram A.F."/>
            <person name="Ramon A."/>
            <person name="Rauscher S."/>
            <person name="Record E."/>
            <person name="Riano-Pachon D.M."/>
            <person name="Robert V."/>
            <person name="Roehrig J."/>
            <person name="Ruller R."/>
            <person name="Salamov A."/>
            <person name="Salih N.S."/>
            <person name="Samson R.A."/>
            <person name="Sandor E."/>
            <person name="Sanguinetti M."/>
            <person name="Schuetze T."/>
            <person name="Sepcic K."/>
            <person name="Shelest E."/>
            <person name="Sherlock G."/>
            <person name="Sophianopoulou V."/>
            <person name="Squina F.M."/>
            <person name="Sun H."/>
            <person name="Susca A."/>
            <person name="Todd R.B."/>
            <person name="Tsang A."/>
            <person name="Unkles S.E."/>
            <person name="van de Wiele N."/>
            <person name="van Rossen-Uffink D."/>
            <person name="Oliveira J.V."/>
            <person name="Vesth T.C."/>
            <person name="Visser J."/>
            <person name="Yu J.-H."/>
            <person name="Zhou M."/>
            <person name="Andersen M.R."/>
            <person name="Archer D.B."/>
            <person name="Baker S.E."/>
            <person name="Benoit I."/>
            <person name="Brakhage A.A."/>
            <person name="Braus G.H."/>
            <person name="Fischer R."/>
            <person name="Frisvad J.C."/>
            <person name="Goldman G.H."/>
            <person name="Houbraken J."/>
            <person name="Oakley B."/>
            <person name="Pocsi I."/>
            <person name="Scazzocchio C."/>
            <person name="Seiboth B."/>
            <person name="vanKuyk P.A."/>
            <person name="Wortman J."/>
            <person name="Dyer P.S."/>
            <person name="Grigoriev I.V."/>
        </authorList>
    </citation>
    <scope>NUCLEOTIDE SEQUENCE [LARGE SCALE GENOMIC DNA]</scope>
    <source>
        <strain evidence="4">CBS 583.65</strain>
    </source>
</reference>
<feature type="compositionally biased region" description="Polar residues" evidence="1">
    <location>
        <begin position="229"/>
        <end position="240"/>
    </location>
</feature>
<evidence type="ECO:0000313" key="3">
    <source>
        <dbReference type="EMBL" id="OJI98541.1"/>
    </source>
</evidence>
<dbReference type="VEuPathDB" id="FungiDB:ASPVEDRAFT_25408"/>
<gene>
    <name evidence="3" type="ORF">ASPVEDRAFT_25408</name>
</gene>
<dbReference type="AlphaFoldDB" id="A0A1L9PAK2"/>
<keyword evidence="4" id="KW-1185">Reference proteome</keyword>
<evidence type="ECO:0000313" key="4">
    <source>
        <dbReference type="Proteomes" id="UP000184073"/>
    </source>
</evidence>
<evidence type="ECO:0000256" key="1">
    <source>
        <dbReference type="SAM" id="MobiDB-lite"/>
    </source>
</evidence>
<feature type="transmembrane region" description="Helical" evidence="2">
    <location>
        <begin position="147"/>
        <end position="177"/>
    </location>
</feature>
<keyword evidence="2" id="KW-0472">Membrane</keyword>
<proteinExistence type="predicted"/>
<dbReference type="GeneID" id="63725289"/>
<feature type="region of interest" description="Disordered" evidence="1">
    <location>
        <begin position="186"/>
        <end position="260"/>
    </location>
</feature>
<evidence type="ECO:0000256" key="2">
    <source>
        <dbReference type="SAM" id="Phobius"/>
    </source>
</evidence>
<keyword evidence="2" id="KW-1133">Transmembrane helix</keyword>
<feature type="compositionally biased region" description="Basic and acidic residues" evidence="1">
    <location>
        <begin position="186"/>
        <end position="221"/>
    </location>
</feature>